<evidence type="ECO:0000313" key="2">
    <source>
        <dbReference type="Proteomes" id="UP000252174"/>
    </source>
</evidence>
<keyword evidence="2" id="KW-1185">Reference proteome</keyword>
<evidence type="ECO:0000313" key="1">
    <source>
        <dbReference type="EMBL" id="RCX06869.1"/>
    </source>
</evidence>
<accession>A0A369ABZ4</accession>
<name>A0A369ABZ4_9BURK</name>
<sequence>MQSASNPTQFNIGVLHESVIVNHDPRLALTATQTFQHMAQPKQIAMFSE</sequence>
<dbReference type="Proteomes" id="UP000252174">
    <property type="component" value="Unassembled WGS sequence"/>
</dbReference>
<dbReference type="AlphaFoldDB" id="A0A369ABZ4"/>
<dbReference type="EMBL" id="QPJU01000023">
    <property type="protein sequence ID" value="RCX06869.1"/>
    <property type="molecule type" value="Genomic_DNA"/>
</dbReference>
<reference evidence="1 2" key="1">
    <citation type="submission" date="2018-07" db="EMBL/GenBank/DDBJ databases">
        <title>Genomic Encyclopedia of Type Strains, Phase IV (KMG-IV): sequencing the most valuable type-strain genomes for metagenomic binning, comparative biology and taxonomic classification.</title>
        <authorList>
            <person name="Goeker M."/>
        </authorList>
    </citation>
    <scope>NUCLEOTIDE SEQUENCE [LARGE SCALE GENOMIC DNA]</scope>
    <source>
        <strain evidence="1 2">DSM 100911</strain>
    </source>
</reference>
<organism evidence="1 2">
    <name type="scientific">Extensimonas vulgaris</name>
    <dbReference type="NCBI Taxonomy" id="1031594"/>
    <lineage>
        <taxon>Bacteria</taxon>
        <taxon>Pseudomonadati</taxon>
        <taxon>Pseudomonadota</taxon>
        <taxon>Betaproteobacteria</taxon>
        <taxon>Burkholderiales</taxon>
        <taxon>Comamonadaceae</taxon>
        <taxon>Extensimonas</taxon>
    </lineage>
</organism>
<comment type="caution">
    <text evidence="1">The sequence shown here is derived from an EMBL/GenBank/DDBJ whole genome shotgun (WGS) entry which is preliminary data.</text>
</comment>
<protein>
    <submittedName>
        <fullName evidence="1">Uncharacterized protein</fullName>
    </submittedName>
</protein>
<proteinExistence type="predicted"/>
<gene>
    <name evidence="1" type="ORF">DFR45_1236</name>
</gene>